<dbReference type="PRINTS" id="PR00823">
    <property type="entry name" value="PANCLIPASE"/>
</dbReference>
<keyword evidence="8" id="KW-0732">Signal</keyword>
<evidence type="ECO:0000256" key="8">
    <source>
        <dbReference type="SAM" id="SignalP"/>
    </source>
</evidence>
<dbReference type="GO" id="GO:0005615">
    <property type="term" value="C:extracellular space"/>
    <property type="evidence" value="ECO:0007669"/>
    <property type="project" value="TreeGrafter"/>
</dbReference>
<dbReference type="PANTHER" id="PTHR11610">
    <property type="entry name" value="LIPASE"/>
    <property type="match status" value="1"/>
</dbReference>
<evidence type="ECO:0000256" key="1">
    <source>
        <dbReference type="ARBA" id="ARBA00004613"/>
    </source>
</evidence>
<dbReference type="PRINTS" id="PR00821">
    <property type="entry name" value="TAGLIPASE"/>
</dbReference>
<evidence type="ECO:0000256" key="6">
    <source>
        <dbReference type="RuleBase" id="RU004262"/>
    </source>
</evidence>
<dbReference type="GO" id="GO:0004806">
    <property type="term" value="F:triacylglycerol lipase activity"/>
    <property type="evidence" value="ECO:0007669"/>
    <property type="project" value="InterPro"/>
</dbReference>
<organism evidence="10 11">
    <name type="scientific">Branchiostoma lanceolatum</name>
    <name type="common">Common lancelet</name>
    <name type="synonym">Amphioxus lanceolatum</name>
    <dbReference type="NCBI Taxonomy" id="7740"/>
    <lineage>
        <taxon>Eukaryota</taxon>
        <taxon>Metazoa</taxon>
        <taxon>Chordata</taxon>
        <taxon>Cephalochordata</taxon>
        <taxon>Leptocardii</taxon>
        <taxon>Amphioxiformes</taxon>
        <taxon>Branchiostomatidae</taxon>
        <taxon>Branchiostoma</taxon>
    </lineage>
</organism>
<dbReference type="InterPro" id="IPR013818">
    <property type="entry name" value="Lipase"/>
</dbReference>
<reference evidence="10" key="1">
    <citation type="submission" date="2022-01" db="EMBL/GenBank/DDBJ databases">
        <authorList>
            <person name="Braso-Vives M."/>
        </authorList>
    </citation>
    <scope>NUCLEOTIDE SEQUENCE</scope>
</reference>
<feature type="chain" id="PRO_5035425447" evidence="8">
    <location>
        <begin position="24"/>
        <end position="631"/>
    </location>
</feature>
<accession>A0A8J9YWN9</accession>
<comment type="subcellular location">
    <subcellularLocation>
        <location evidence="1">Secreted</location>
    </subcellularLocation>
</comment>
<sequence length="631" mass="69726">MMVRGALLGLWVCLLLSVQVVHTQDHGYSQTEQTTRTGESETQEQSGFFTNLPKPPKLPTPSEILQKLPDGPPQLPDLSKVMDKLPRAAELLKKLPKAREVIKKLPKLPDFPDPPSLKKFITAKLKYASDVSAIQPGIPPYCDGLVLTPSDSFLREVCRKLIGVNVCYDELGCFTTDPPWSLTLERPISSLPRPPEEIQVQFLLRTRNTPSSGQFIRPGDLAALAASDFMGTRPTKFITHGFIENGFVAWITDMSQEILRVDNCNVIAVDWGSNGGSMFPYTQATANTQIVGAIVAQMIAFLMQETGNSASSYHLIGHSLGSHTMGYAGMRIPGLGRITGLDPAEPYFQGTEPMIRLDPTDAELVDIIHSDGGFFFTSLGYGMYDPTGHLDFYPNGGIEMPGCDEGLTHYIDMNGGIYEGGREYVACNHLKAIAYFHDSINSICPMMAYPCRDYDRFKDGHCMDCGSQGCAQMGYHADQYAPSAGVTNLKYYLNTAERSPHCVYHYQIKLTLGTSSSADDMDGTPEISIITQSGASTGYFEITSGSIKLQAGNTYQYLLTSPTDYGTIREVRFRWDYNWSLLNPGSWPMWFTPKIWVDTVQVMAGESQQRMTFCGFNSELTENVVMGLPSC</sequence>
<dbReference type="FunFam" id="3.40.50.1820:FF:000033">
    <property type="entry name" value="Pancreatic triacylglycerol lipase"/>
    <property type="match status" value="1"/>
</dbReference>
<gene>
    <name evidence="10" type="primary">PNLIP</name>
    <name evidence="10" type="ORF">BLAG_LOCUS6152</name>
</gene>
<dbReference type="SUPFAM" id="SSF53474">
    <property type="entry name" value="alpha/beta-Hydrolases"/>
    <property type="match status" value="1"/>
</dbReference>
<evidence type="ECO:0000256" key="4">
    <source>
        <dbReference type="ARBA" id="ARBA00023157"/>
    </source>
</evidence>
<dbReference type="InterPro" id="IPR033906">
    <property type="entry name" value="Lipase_N"/>
</dbReference>
<dbReference type="Gene3D" id="2.60.60.20">
    <property type="entry name" value="PLAT/LH2 domain"/>
    <property type="match status" value="1"/>
</dbReference>
<evidence type="ECO:0000256" key="2">
    <source>
        <dbReference type="ARBA" id="ARBA00010701"/>
    </source>
</evidence>
<keyword evidence="4" id="KW-1015">Disulfide bond</keyword>
<comment type="similarity">
    <text evidence="2 6">Belongs to the AB hydrolase superfamily. Lipase family.</text>
</comment>
<feature type="compositionally biased region" description="Polar residues" evidence="7">
    <location>
        <begin position="28"/>
        <end position="37"/>
    </location>
</feature>
<dbReference type="Proteomes" id="UP000838412">
    <property type="component" value="Chromosome 13"/>
</dbReference>
<evidence type="ECO:0000259" key="9">
    <source>
        <dbReference type="PROSITE" id="PS50095"/>
    </source>
</evidence>
<dbReference type="InterPro" id="IPR000734">
    <property type="entry name" value="TAG_lipase"/>
</dbReference>
<name>A0A8J9YWN9_BRALA</name>
<evidence type="ECO:0000256" key="5">
    <source>
        <dbReference type="PROSITE-ProRule" id="PRU00152"/>
    </source>
</evidence>
<dbReference type="SMART" id="SM00308">
    <property type="entry name" value="LH2"/>
    <property type="match status" value="1"/>
</dbReference>
<dbReference type="PANTHER" id="PTHR11610:SF173">
    <property type="entry name" value="LIPASE DOMAIN-CONTAINING PROTEIN-RELATED"/>
    <property type="match status" value="1"/>
</dbReference>
<evidence type="ECO:0000313" key="11">
    <source>
        <dbReference type="Proteomes" id="UP000838412"/>
    </source>
</evidence>
<evidence type="ECO:0000256" key="3">
    <source>
        <dbReference type="ARBA" id="ARBA00022525"/>
    </source>
</evidence>
<dbReference type="OrthoDB" id="199913at2759"/>
<dbReference type="InterPro" id="IPR029058">
    <property type="entry name" value="AB_hydrolase_fold"/>
</dbReference>
<dbReference type="InterPro" id="IPR002331">
    <property type="entry name" value="Lipase_panc"/>
</dbReference>
<dbReference type="AlphaFoldDB" id="A0A8J9YWN9"/>
<feature type="region of interest" description="Disordered" evidence="7">
    <location>
        <begin position="28"/>
        <end position="76"/>
    </location>
</feature>
<evidence type="ECO:0000313" key="10">
    <source>
        <dbReference type="EMBL" id="CAH1243019.1"/>
    </source>
</evidence>
<feature type="domain" description="PLAT" evidence="9">
    <location>
        <begin position="504"/>
        <end position="631"/>
    </location>
</feature>
<dbReference type="Pfam" id="PF00151">
    <property type="entry name" value="Lipase"/>
    <property type="match status" value="1"/>
</dbReference>
<protein>
    <submittedName>
        <fullName evidence="10">PNLIP protein</fullName>
    </submittedName>
</protein>
<feature type="signal peptide" evidence="8">
    <location>
        <begin position="1"/>
        <end position="23"/>
    </location>
</feature>
<dbReference type="PROSITE" id="PS50095">
    <property type="entry name" value="PLAT"/>
    <property type="match status" value="1"/>
</dbReference>
<dbReference type="SUPFAM" id="SSF49723">
    <property type="entry name" value="Lipase/lipooxygenase domain (PLAT/LH2 domain)"/>
    <property type="match status" value="1"/>
</dbReference>
<dbReference type="InterPro" id="IPR036392">
    <property type="entry name" value="PLAT/LH2_dom_sf"/>
</dbReference>
<dbReference type="EMBL" id="OV696698">
    <property type="protein sequence ID" value="CAH1243019.1"/>
    <property type="molecule type" value="Genomic_DNA"/>
</dbReference>
<proteinExistence type="inferred from homology"/>
<dbReference type="CDD" id="cd00707">
    <property type="entry name" value="Pancreat_lipase_like"/>
    <property type="match status" value="1"/>
</dbReference>
<keyword evidence="3" id="KW-0964">Secreted</keyword>
<evidence type="ECO:0000256" key="7">
    <source>
        <dbReference type="SAM" id="MobiDB-lite"/>
    </source>
</evidence>
<dbReference type="InterPro" id="IPR001024">
    <property type="entry name" value="PLAT/LH2_dom"/>
</dbReference>
<dbReference type="Gene3D" id="3.40.50.1820">
    <property type="entry name" value="alpha/beta hydrolase"/>
    <property type="match status" value="1"/>
</dbReference>
<dbReference type="Pfam" id="PF01477">
    <property type="entry name" value="PLAT"/>
    <property type="match status" value="1"/>
</dbReference>
<dbReference type="GO" id="GO:0016042">
    <property type="term" value="P:lipid catabolic process"/>
    <property type="evidence" value="ECO:0007669"/>
    <property type="project" value="TreeGrafter"/>
</dbReference>
<comment type="caution">
    <text evidence="5">Lacks conserved residue(s) required for the propagation of feature annotation.</text>
</comment>
<keyword evidence="11" id="KW-1185">Reference proteome</keyword>